<dbReference type="Proteomes" id="UP001347796">
    <property type="component" value="Unassembled WGS sequence"/>
</dbReference>
<dbReference type="EMBL" id="JAZGQO010000001">
    <property type="protein sequence ID" value="KAK6196278.1"/>
    <property type="molecule type" value="Genomic_DNA"/>
</dbReference>
<sequence length="140" mass="15482">MDIIFQEPEVSNEIEIESSNCSTKFTKSATESSKSDRESPTSPGAEEPSSASEASVLKYPEILKCGGKIFERGNITLGSNLLSSKSEKFVARKVIKRPESKCMFSCHNVIEKSQGNYLKGIYLMSSEFNLVDTNMNPWGL</sequence>
<evidence type="ECO:0000256" key="1">
    <source>
        <dbReference type="SAM" id="MobiDB-lite"/>
    </source>
</evidence>
<name>A0AAN8KNY8_PATCE</name>
<gene>
    <name evidence="2" type="ORF">SNE40_001531</name>
</gene>
<proteinExistence type="predicted"/>
<reference evidence="2 3" key="1">
    <citation type="submission" date="2024-01" db="EMBL/GenBank/DDBJ databases">
        <title>The genome of the rayed Mediterranean limpet Patella caerulea (Linnaeus, 1758).</title>
        <authorList>
            <person name="Anh-Thu Weber A."/>
            <person name="Halstead-Nussloch G."/>
        </authorList>
    </citation>
    <scope>NUCLEOTIDE SEQUENCE [LARGE SCALE GENOMIC DNA]</scope>
    <source>
        <strain evidence="2">AATW-2023a</strain>
        <tissue evidence="2">Whole specimen</tissue>
    </source>
</reference>
<evidence type="ECO:0000313" key="3">
    <source>
        <dbReference type="Proteomes" id="UP001347796"/>
    </source>
</evidence>
<feature type="compositionally biased region" description="Low complexity" evidence="1">
    <location>
        <begin position="40"/>
        <end position="54"/>
    </location>
</feature>
<protein>
    <submittedName>
        <fullName evidence="2">Uncharacterized protein</fullName>
    </submittedName>
</protein>
<accession>A0AAN8KNY8</accession>
<dbReference type="AlphaFoldDB" id="A0AAN8KNY8"/>
<comment type="caution">
    <text evidence="2">The sequence shown here is derived from an EMBL/GenBank/DDBJ whole genome shotgun (WGS) entry which is preliminary data.</text>
</comment>
<feature type="compositionally biased region" description="Polar residues" evidence="1">
    <location>
        <begin position="23"/>
        <end position="32"/>
    </location>
</feature>
<organism evidence="2 3">
    <name type="scientific">Patella caerulea</name>
    <name type="common">Rayed Mediterranean limpet</name>
    <dbReference type="NCBI Taxonomy" id="87958"/>
    <lineage>
        <taxon>Eukaryota</taxon>
        <taxon>Metazoa</taxon>
        <taxon>Spiralia</taxon>
        <taxon>Lophotrochozoa</taxon>
        <taxon>Mollusca</taxon>
        <taxon>Gastropoda</taxon>
        <taxon>Patellogastropoda</taxon>
        <taxon>Patelloidea</taxon>
        <taxon>Patellidae</taxon>
        <taxon>Patella</taxon>
    </lineage>
</organism>
<evidence type="ECO:0000313" key="2">
    <source>
        <dbReference type="EMBL" id="KAK6196278.1"/>
    </source>
</evidence>
<keyword evidence="3" id="KW-1185">Reference proteome</keyword>
<feature type="region of interest" description="Disordered" evidence="1">
    <location>
        <begin position="23"/>
        <end position="54"/>
    </location>
</feature>